<accession>A0ACB8TIW6</accession>
<evidence type="ECO:0000313" key="1">
    <source>
        <dbReference type="EMBL" id="KAI0068381.1"/>
    </source>
</evidence>
<proteinExistence type="predicted"/>
<comment type="caution">
    <text evidence="1">The sequence shown here is derived from an EMBL/GenBank/DDBJ whole genome shotgun (WGS) entry which is preliminary data.</text>
</comment>
<reference evidence="1" key="1">
    <citation type="submission" date="2021-03" db="EMBL/GenBank/DDBJ databases">
        <authorList>
            <consortium name="DOE Joint Genome Institute"/>
            <person name="Ahrendt S."/>
            <person name="Looney B.P."/>
            <person name="Miyauchi S."/>
            <person name="Morin E."/>
            <person name="Drula E."/>
            <person name="Courty P.E."/>
            <person name="Chicoki N."/>
            <person name="Fauchery L."/>
            <person name="Kohler A."/>
            <person name="Kuo A."/>
            <person name="Labutti K."/>
            <person name="Pangilinan J."/>
            <person name="Lipzen A."/>
            <person name="Riley R."/>
            <person name="Andreopoulos W."/>
            <person name="He G."/>
            <person name="Johnson J."/>
            <person name="Barry K.W."/>
            <person name="Grigoriev I.V."/>
            <person name="Nagy L."/>
            <person name="Hibbett D."/>
            <person name="Henrissat B."/>
            <person name="Matheny P.B."/>
            <person name="Labbe J."/>
            <person name="Martin F."/>
        </authorList>
    </citation>
    <scope>NUCLEOTIDE SEQUENCE</scope>
    <source>
        <strain evidence="1">HHB10654</strain>
    </source>
</reference>
<evidence type="ECO:0000313" key="2">
    <source>
        <dbReference type="Proteomes" id="UP000814140"/>
    </source>
</evidence>
<dbReference type="Proteomes" id="UP000814140">
    <property type="component" value="Unassembled WGS sequence"/>
</dbReference>
<keyword evidence="2" id="KW-1185">Reference proteome</keyword>
<gene>
    <name evidence="1" type="ORF">BV25DRAFT_1818792</name>
</gene>
<protein>
    <submittedName>
        <fullName evidence="1">Uncharacterized protein</fullName>
    </submittedName>
</protein>
<reference evidence="1" key="2">
    <citation type="journal article" date="2022" name="New Phytol.">
        <title>Evolutionary transition to the ectomycorrhizal habit in the genomes of a hyperdiverse lineage of mushroom-forming fungi.</title>
        <authorList>
            <person name="Looney B."/>
            <person name="Miyauchi S."/>
            <person name="Morin E."/>
            <person name="Drula E."/>
            <person name="Courty P.E."/>
            <person name="Kohler A."/>
            <person name="Kuo A."/>
            <person name="LaButti K."/>
            <person name="Pangilinan J."/>
            <person name="Lipzen A."/>
            <person name="Riley R."/>
            <person name="Andreopoulos W."/>
            <person name="He G."/>
            <person name="Johnson J."/>
            <person name="Nolan M."/>
            <person name="Tritt A."/>
            <person name="Barry K.W."/>
            <person name="Grigoriev I.V."/>
            <person name="Nagy L.G."/>
            <person name="Hibbett D."/>
            <person name="Henrissat B."/>
            <person name="Matheny P.B."/>
            <person name="Labbe J."/>
            <person name="Martin F.M."/>
        </authorList>
    </citation>
    <scope>NUCLEOTIDE SEQUENCE</scope>
    <source>
        <strain evidence="1">HHB10654</strain>
    </source>
</reference>
<name>A0ACB8TIW6_9AGAM</name>
<sequence length="582" mass="62851">MATVARQDPPSPVVSSSSTLWATASKEWVIPAKPKPGRKPKRDAVTVAEVDDETSDSKGRRIQNRAAQRAFRERKQSQLAEMQARIQMYEQGEIERNVALQSVAKRLKEENDALRKENILLKEKVAQYERERDPQRDAENKRWREELPLEEYTDHPSRKRTKLAINTIDAMHTNVLRLSPPSSASSPGSNETSENSHSPMITQSPSRGTTIFTSTQISPLDGMFEYQVGTKDVAIAYDNSNTIAAFDCGFCSHDTPCVCLAMTLQHGSNNLDMPASTTFKAESLEQSTVTAAHAPQSASILDNLPAYQPPVPLRRRPANPGMKSIFPVFPSPASTSSTASTAALANCSGDPSNCMACADDDFGKAFCEAIGDAVAAQPRCEDCPSSRLDGTRMCADAESGRGCCGIPGFCSGKPPRNPSIRPPSDTTLSNNSARGPDIIPTSDAWRQLKSHPNVAFADLSLLADVVARRSKCTGPTVVISPAPGSITPERTSSPDSRAITQIVGISSGGGGGGDGQDAVLLSDPHAHYRMKQEERSIGSSPPPNLVAEEELMKCSRSRPLREVHADGVREALRLLDSRFGRA</sequence>
<organism evidence="1 2">
    <name type="scientific">Artomyces pyxidatus</name>
    <dbReference type="NCBI Taxonomy" id="48021"/>
    <lineage>
        <taxon>Eukaryota</taxon>
        <taxon>Fungi</taxon>
        <taxon>Dikarya</taxon>
        <taxon>Basidiomycota</taxon>
        <taxon>Agaricomycotina</taxon>
        <taxon>Agaricomycetes</taxon>
        <taxon>Russulales</taxon>
        <taxon>Auriscalpiaceae</taxon>
        <taxon>Artomyces</taxon>
    </lineage>
</organism>
<dbReference type="EMBL" id="MU277188">
    <property type="protein sequence ID" value="KAI0068381.1"/>
    <property type="molecule type" value="Genomic_DNA"/>
</dbReference>